<dbReference type="EMBL" id="JAJTJA010000011">
    <property type="protein sequence ID" value="KAH8692140.1"/>
    <property type="molecule type" value="Genomic_DNA"/>
</dbReference>
<proteinExistence type="predicted"/>
<gene>
    <name evidence="1" type="ORF">BGW36DRAFT_464697</name>
</gene>
<dbReference type="PANTHER" id="PTHR37844:SF2">
    <property type="entry name" value="SER_THR PROTEIN PHOSPHATASE SUPERFAMILY (AFU_ORTHOLOGUE AFUA_1G14840)"/>
    <property type="match status" value="1"/>
</dbReference>
<comment type="caution">
    <text evidence="1">The sequence shown here is derived from an EMBL/GenBank/DDBJ whole genome shotgun (WGS) entry which is preliminary data.</text>
</comment>
<evidence type="ECO:0000313" key="1">
    <source>
        <dbReference type="EMBL" id="KAH8692140.1"/>
    </source>
</evidence>
<dbReference type="Proteomes" id="UP001201262">
    <property type="component" value="Unassembled WGS sequence"/>
</dbReference>
<evidence type="ECO:0008006" key="3">
    <source>
        <dbReference type="Google" id="ProtNLM"/>
    </source>
</evidence>
<keyword evidence="2" id="KW-1185">Reference proteome</keyword>
<sequence length="177" mass="20031">MGKKSLGKFVFLDQIRYDVNKDLTILGCTLFSHISPRQEFAVETRMVDFKDILRWTVDGHNAAHESDLNWLNSQVSTIAKNEPHRQIAIFTHHSPSIDSRFTDPKHISSDVSTDFATDLSNKRCWTNSAVVAWVFGHTHFNCAFTDASGKTIITNQKEYRLILAQGFNPEGAFTIGK</sequence>
<protein>
    <recommendedName>
        <fullName evidence="3">Calcineurin-like phosphoesterase domain-containing protein</fullName>
    </recommendedName>
</protein>
<dbReference type="AlphaFoldDB" id="A0AAD4PUF2"/>
<dbReference type="InterPro" id="IPR029052">
    <property type="entry name" value="Metallo-depent_PP-like"/>
</dbReference>
<dbReference type="GeneID" id="70252550"/>
<dbReference type="RefSeq" id="XP_046068137.1">
    <property type="nucleotide sequence ID" value="XM_046222263.1"/>
</dbReference>
<accession>A0AAD4PUF2</accession>
<name>A0AAD4PUF2_9EURO</name>
<dbReference type="SUPFAM" id="SSF56300">
    <property type="entry name" value="Metallo-dependent phosphatases"/>
    <property type="match status" value="1"/>
</dbReference>
<dbReference type="PANTHER" id="PTHR37844">
    <property type="entry name" value="SER/THR PROTEIN PHOSPHATASE SUPERFAMILY (AFU_ORTHOLOGUE AFUA_1G14840)"/>
    <property type="match status" value="1"/>
</dbReference>
<evidence type="ECO:0000313" key="2">
    <source>
        <dbReference type="Proteomes" id="UP001201262"/>
    </source>
</evidence>
<reference evidence="1" key="1">
    <citation type="submission" date="2021-12" db="EMBL/GenBank/DDBJ databases">
        <title>Convergent genome expansion in fungi linked to evolution of root-endophyte symbiosis.</title>
        <authorList>
            <consortium name="DOE Joint Genome Institute"/>
            <person name="Ke Y.-H."/>
            <person name="Bonito G."/>
            <person name="Liao H.-L."/>
            <person name="Looney B."/>
            <person name="Rojas-Flechas A."/>
            <person name="Nash J."/>
            <person name="Hameed K."/>
            <person name="Schadt C."/>
            <person name="Martin F."/>
            <person name="Crous P.W."/>
            <person name="Miettinen O."/>
            <person name="Magnuson J.K."/>
            <person name="Labbe J."/>
            <person name="Jacobson D."/>
            <person name="Doktycz M.J."/>
            <person name="Veneault-Fourrey C."/>
            <person name="Kuo A."/>
            <person name="Mondo S."/>
            <person name="Calhoun S."/>
            <person name="Riley R."/>
            <person name="Ohm R."/>
            <person name="LaButti K."/>
            <person name="Andreopoulos B."/>
            <person name="Pangilinan J."/>
            <person name="Nolan M."/>
            <person name="Tritt A."/>
            <person name="Clum A."/>
            <person name="Lipzen A."/>
            <person name="Daum C."/>
            <person name="Barry K."/>
            <person name="Grigoriev I.V."/>
            <person name="Vilgalys R."/>
        </authorList>
    </citation>
    <scope>NUCLEOTIDE SEQUENCE</scope>
    <source>
        <strain evidence="1">PMI_201</strain>
    </source>
</reference>
<organism evidence="1 2">
    <name type="scientific">Talaromyces proteolyticus</name>
    <dbReference type="NCBI Taxonomy" id="1131652"/>
    <lineage>
        <taxon>Eukaryota</taxon>
        <taxon>Fungi</taxon>
        <taxon>Dikarya</taxon>
        <taxon>Ascomycota</taxon>
        <taxon>Pezizomycotina</taxon>
        <taxon>Eurotiomycetes</taxon>
        <taxon>Eurotiomycetidae</taxon>
        <taxon>Eurotiales</taxon>
        <taxon>Trichocomaceae</taxon>
        <taxon>Talaromyces</taxon>
        <taxon>Talaromyces sect. Bacilispori</taxon>
    </lineage>
</organism>